<protein>
    <submittedName>
        <fullName evidence="4">BZIP transcription factor</fullName>
    </submittedName>
</protein>
<evidence type="ECO:0000313" key="5">
    <source>
        <dbReference type="Proteomes" id="UP000693970"/>
    </source>
</evidence>
<dbReference type="Pfam" id="PF00170">
    <property type="entry name" value="bZIP_1"/>
    <property type="match status" value="1"/>
</dbReference>
<proteinExistence type="predicted"/>
<feature type="compositionally biased region" description="Basic and acidic residues" evidence="2">
    <location>
        <begin position="431"/>
        <end position="450"/>
    </location>
</feature>
<evidence type="ECO:0000259" key="3">
    <source>
        <dbReference type="PROSITE" id="PS50217"/>
    </source>
</evidence>
<feature type="compositionally biased region" description="Polar residues" evidence="2">
    <location>
        <begin position="226"/>
        <end position="264"/>
    </location>
</feature>
<dbReference type="AlphaFoldDB" id="A0A9K3L5K0"/>
<name>A0A9K3L5K0_9STRA</name>
<gene>
    <name evidence="4" type="ORF">IV203_000435</name>
</gene>
<keyword evidence="5" id="KW-1185">Reference proteome</keyword>
<feature type="compositionally biased region" description="Polar residues" evidence="2">
    <location>
        <begin position="38"/>
        <end position="52"/>
    </location>
</feature>
<keyword evidence="1" id="KW-0175">Coiled coil</keyword>
<evidence type="ECO:0000313" key="4">
    <source>
        <dbReference type="EMBL" id="KAG7355749.1"/>
    </source>
</evidence>
<dbReference type="Proteomes" id="UP000693970">
    <property type="component" value="Unassembled WGS sequence"/>
</dbReference>
<feature type="region of interest" description="Disordered" evidence="2">
    <location>
        <begin position="428"/>
        <end position="450"/>
    </location>
</feature>
<dbReference type="InterPro" id="IPR004827">
    <property type="entry name" value="bZIP"/>
</dbReference>
<comment type="caution">
    <text evidence="4">The sequence shown here is derived from an EMBL/GenBank/DDBJ whole genome shotgun (WGS) entry which is preliminary data.</text>
</comment>
<feature type="region of interest" description="Disordered" evidence="2">
    <location>
        <begin position="226"/>
        <end position="292"/>
    </location>
</feature>
<dbReference type="PROSITE" id="PS50217">
    <property type="entry name" value="BZIP"/>
    <property type="match status" value="1"/>
</dbReference>
<accession>A0A9K3L5K0</accession>
<feature type="domain" description="BZIP" evidence="3">
    <location>
        <begin position="148"/>
        <end position="211"/>
    </location>
</feature>
<sequence>MKRQPNPSSDDAEGRKLNLSPAVSRDISGNKSRKRKGQQNPQQQAESSNTLSIHPVSTIPIEAMLGSNIGALAQGQHSQMYQPAPSLGHYLALQPGEHSGVAANTTANIAGWTGAGFNPIYAGNIAAACEAANQEVAQKQKDTNNDADDEIRRKKAVSRITAWQSRERKRIEMEVLQDRKAELIRRNADLRSENEQLRLLIENLKAAVVDYPRSFPHTQQFLGTASTWTGNSSTGTIAQTKGSQGLTSQSGQTAQDVTQPSHQTHPLFLPTSRPLYEHSSSGGATDTAQSAASFVQQQQQQLGLQQYQTLLAQHHPMGISLADLAGLQQRVQMQQRPGSLDTIFAAGAFSIHGAASRPPMGLYDTLTPLAREQRTTFTDQAAGLDAGRQAIPPNLPHPEDSHGALPLDITSLLAPPANFQVDVPLIRALPKRREAENSKDESPEKKKDTG</sequence>
<reference evidence="4" key="2">
    <citation type="submission" date="2021-04" db="EMBL/GenBank/DDBJ databases">
        <authorList>
            <person name="Podell S."/>
        </authorList>
    </citation>
    <scope>NUCLEOTIDE SEQUENCE</scope>
    <source>
        <strain evidence="4">Hildebrandi</strain>
    </source>
</reference>
<evidence type="ECO:0000256" key="1">
    <source>
        <dbReference type="SAM" id="Coils"/>
    </source>
</evidence>
<dbReference type="SMART" id="SM00338">
    <property type="entry name" value="BRLZ"/>
    <property type="match status" value="1"/>
</dbReference>
<dbReference type="EMBL" id="JAGRRH010000015">
    <property type="protein sequence ID" value="KAG7355749.1"/>
    <property type="molecule type" value="Genomic_DNA"/>
</dbReference>
<feature type="coiled-coil region" evidence="1">
    <location>
        <begin position="166"/>
        <end position="207"/>
    </location>
</feature>
<feature type="region of interest" description="Disordered" evidence="2">
    <location>
        <begin position="1"/>
        <end position="53"/>
    </location>
</feature>
<organism evidence="4 5">
    <name type="scientific">Nitzschia inconspicua</name>
    <dbReference type="NCBI Taxonomy" id="303405"/>
    <lineage>
        <taxon>Eukaryota</taxon>
        <taxon>Sar</taxon>
        <taxon>Stramenopiles</taxon>
        <taxon>Ochrophyta</taxon>
        <taxon>Bacillariophyta</taxon>
        <taxon>Bacillariophyceae</taxon>
        <taxon>Bacillariophycidae</taxon>
        <taxon>Bacillariales</taxon>
        <taxon>Bacillariaceae</taxon>
        <taxon>Nitzschia</taxon>
    </lineage>
</organism>
<reference evidence="4" key="1">
    <citation type="journal article" date="2021" name="Sci. Rep.">
        <title>Diploid genomic architecture of Nitzschia inconspicua, an elite biomass production diatom.</title>
        <authorList>
            <person name="Oliver A."/>
            <person name="Podell S."/>
            <person name="Pinowska A."/>
            <person name="Traller J.C."/>
            <person name="Smith S.R."/>
            <person name="McClure R."/>
            <person name="Beliaev A."/>
            <person name="Bohutskyi P."/>
            <person name="Hill E.A."/>
            <person name="Rabines A."/>
            <person name="Zheng H."/>
            <person name="Allen L.Z."/>
            <person name="Kuo A."/>
            <person name="Grigoriev I.V."/>
            <person name="Allen A.E."/>
            <person name="Hazlebeck D."/>
            <person name="Allen E.E."/>
        </authorList>
    </citation>
    <scope>NUCLEOTIDE SEQUENCE</scope>
    <source>
        <strain evidence="4">Hildebrandi</strain>
    </source>
</reference>
<evidence type="ECO:0000256" key="2">
    <source>
        <dbReference type="SAM" id="MobiDB-lite"/>
    </source>
</evidence>
<feature type="compositionally biased region" description="Polar residues" evidence="2">
    <location>
        <begin position="278"/>
        <end position="292"/>
    </location>
</feature>
<dbReference type="GO" id="GO:0003700">
    <property type="term" value="F:DNA-binding transcription factor activity"/>
    <property type="evidence" value="ECO:0007669"/>
    <property type="project" value="InterPro"/>
</dbReference>